<dbReference type="PANTHER" id="PTHR43826:SF3">
    <property type="entry name" value="GLUCOSE-6-PHOSPHATE EXCHANGER SLC37A4"/>
    <property type="match status" value="1"/>
</dbReference>
<reference evidence="7 8" key="1">
    <citation type="submission" date="2024-09" db="EMBL/GenBank/DDBJ databases">
        <authorList>
            <person name="Sun Q."/>
            <person name="Mori K."/>
        </authorList>
    </citation>
    <scope>NUCLEOTIDE SEQUENCE [LARGE SCALE GENOMIC DNA]</scope>
    <source>
        <strain evidence="7 8">KCTC 23076</strain>
    </source>
</reference>
<sequence>MTRGVAANSALIVVAQSTQAIAVGAISLFLPLIREDLGISFAEAGLLAAATTLTYALMQIPAGVLADRVSLKRLFAVGILGTNALSILFALSGAFLPMLAIQAGTGVFRALMFVPGLMLITRHFSEARRATAMGLFVAGGFSSNVVVNLVGPLLVGPLGWDGVIVLSSSLGLVVLVAFWLLADEPPSRHPASADPRSARWVWRTAAWWLLGLVQFARLALVAGFGFWLPSYLIVDRGLSLEAAGLIVALSAAITAPSNILGGIISDRLGRPLGVIGLSLGVMSVLFLLLNAADAVALVIVVVALIGVFIQLYFGPIFAVATRFFGRSVAGLSSGFGNFCANVGGFASALALGVLKDLTGSFSAGFFFLAGVAFVGFLALLVLARMPARGDVGAAQSPAR</sequence>
<evidence type="ECO:0000259" key="6">
    <source>
        <dbReference type="PROSITE" id="PS50850"/>
    </source>
</evidence>
<dbReference type="InterPro" id="IPR020846">
    <property type="entry name" value="MFS_dom"/>
</dbReference>
<feature type="domain" description="Major facilitator superfamily (MFS) profile" evidence="6">
    <location>
        <begin position="8"/>
        <end position="387"/>
    </location>
</feature>
<feature type="transmembrane region" description="Helical" evidence="5">
    <location>
        <begin position="360"/>
        <end position="382"/>
    </location>
</feature>
<feature type="transmembrane region" description="Helical" evidence="5">
    <location>
        <begin position="132"/>
        <end position="151"/>
    </location>
</feature>
<feature type="transmembrane region" description="Helical" evidence="5">
    <location>
        <begin position="163"/>
        <end position="182"/>
    </location>
</feature>
<feature type="transmembrane region" description="Helical" evidence="5">
    <location>
        <begin position="205"/>
        <end position="228"/>
    </location>
</feature>
<feature type="transmembrane region" description="Helical" evidence="5">
    <location>
        <begin position="295"/>
        <end position="313"/>
    </location>
</feature>
<keyword evidence="8" id="KW-1185">Reference proteome</keyword>
<feature type="transmembrane region" description="Helical" evidence="5">
    <location>
        <begin position="240"/>
        <end position="260"/>
    </location>
</feature>
<accession>A0ABV6RXJ7</accession>
<name>A0ABV6RXJ7_9GAMM</name>
<dbReference type="InterPro" id="IPR011701">
    <property type="entry name" value="MFS"/>
</dbReference>
<feature type="transmembrane region" description="Helical" evidence="5">
    <location>
        <begin position="44"/>
        <end position="62"/>
    </location>
</feature>
<keyword evidence="2 5" id="KW-0812">Transmembrane</keyword>
<dbReference type="Proteomes" id="UP001589896">
    <property type="component" value="Unassembled WGS sequence"/>
</dbReference>
<comment type="caution">
    <text evidence="7">The sequence shown here is derived from an EMBL/GenBank/DDBJ whole genome shotgun (WGS) entry which is preliminary data.</text>
</comment>
<gene>
    <name evidence="7" type="ORF">ACFFGH_28080</name>
</gene>
<keyword evidence="3 5" id="KW-1133">Transmembrane helix</keyword>
<organism evidence="7 8">
    <name type="scientific">Lysobacter korlensis</name>
    <dbReference type="NCBI Taxonomy" id="553636"/>
    <lineage>
        <taxon>Bacteria</taxon>
        <taxon>Pseudomonadati</taxon>
        <taxon>Pseudomonadota</taxon>
        <taxon>Gammaproteobacteria</taxon>
        <taxon>Lysobacterales</taxon>
        <taxon>Lysobacteraceae</taxon>
        <taxon>Lysobacter</taxon>
    </lineage>
</organism>
<feature type="transmembrane region" description="Helical" evidence="5">
    <location>
        <begin position="272"/>
        <end position="289"/>
    </location>
</feature>
<evidence type="ECO:0000256" key="1">
    <source>
        <dbReference type="ARBA" id="ARBA00004127"/>
    </source>
</evidence>
<feature type="transmembrane region" description="Helical" evidence="5">
    <location>
        <begin position="334"/>
        <end position="354"/>
    </location>
</feature>
<keyword evidence="4 5" id="KW-0472">Membrane</keyword>
<evidence type="ECO:0000256" key="4">
    <source>
        <dbReference type="ARBA" id="ARBA00023136"/>
    </source>
</evidence>
<evidence type="ECO:0000256" key="5">
    <source>
        <dbReference type="SAM" id="Phobius"/>
    </source>
</evidence>
<feature type="transmembrane region" description="Helical" evidence="5">
    <location>
        <begin position="74"/>
        <end position="95"/>
    </location>
</feature>
<dbReference type="SUPFAM" id="SSF103473">
    <property type="entry name" value="MFS general substrate transporter"/>
    <property type="match status" value="1"/>
</dbReference>
<dbReference type="PROSITE" id="PS50850">
    <property type="entry name" value="MFS"/>
    <property type="match status" value="1"/>
</dbReference>
<evidence type="ECO:0000256" key="2">
    <source>
        <dbReference type="ARBA" id="ARBA00022692"/>
    </source>
</evidence>
<comment type="subcellular location">
    <subcellularLocation>
        <location evidence="1">Endomembrane system</location>
        <topology evidence="1">Multi-pass membrane protein</topology>
    </subcellularLocation>
</comment>
<feature type="transmembrane region" description="Helical" evidence="5">
    <location>
        <begin position="101"/>
        <end position="120"/>
    </location>
</feature>
<dbReference type="EMBL" id="JBHLTG010000009">
    <property type="protein sequence ID" value="MFC0681707.1"/>
    <property type="molecule type" value="Genomic_DNA"/>
</dbReference>
<proteinExistence type="predicted"/>
<dbReference type="Gene3D" id="1.20.1250.20">
    <property type="entry name" value="MFS general substrate transporter like domains"/>
    <property type="match status" value="2"/>
</dbReference>
<dbReference type="InterPro" id="IPR036259">
    <property type="entry name" value="MFS_trans_sf"/>
</dbReference>
<dbReference type="InterPro" id="IPR051337">
    <property type="entry name" value="OPA_Antiporter"/>
</dbReference>
<evidence type="ECO:0000313" key="8">
    <source>
        <dbReference type="Proteomes" id="UP001589896"/>
    </source>
</evidence>
<dbReference type="PANTHER" id="PTHR43826">
    <property type="entry name" value="GLUCOSE-6-PHOSPHATE EXCHANGER SLC37A4"/>
    <property type="match status" value="1"/>
</dbReference>
<dbReference type="Pfam" id="PF07690">
    <property type="entry name" value="MFS_1"/>
    <property type="match status" value="1"/>
</dbReference>
<evidence type="ECO:0000256" key="3">
    <source>
        <dbReference type="ARBA" id="ARBA00022989"/>
    </source>
</evidence>
<dbReference type="RefSeq" id="WP_386674817.1">
    <property type="nucleotide sequence ID" value="NZ_JBHLTG010000009.1"/>
</dbReference>
<evidence type="ECO:0000313" key="7">
    <source>
        <dbReference type="EMBL" id="MFC0681707.1"/>
    </source>
</evidence>
<protein>
    <submittedName>
        <fullName evidence="7">MFS transporter</fullName>
    </submittedName>
</protein>